<dbReference type="WBParaSite" id="SMUV_0000439901-mRNA-1">
    <property type="protein sequence ID" value="SMUV_0000439901-mRNA-1"/>
    <property type="gene ID" value="SMUV_0000439901"/>
</dbReference>
<name>A0A0N5AIY6_9BILA</name>
<accession>A0A0N5AIY6</accession>
<protein>
    <submittedName>
        <fullName evidence="2">Transposase</fullName>
    </submittedName>
</protein>
<proteinExistence type="predicted"/>
<sequence length="82" mass="9661">MAVNISSSSRTRTRARELEQQTLRQCLQVYELLAYRWLLKFIKKTVTTYTAIQMPIKVYTNGARLLELIETTVKERLKEIVI</sequence>
<evidence type="ECO:0000313" key="1">
    <source>
        <dbReference type="Proteomes" id="UP000046393"/>
    </source>
</evidence>
<dbReference type="Proteomes" id="UP000046393">
    <property type="component" value="Unplaced"/>
</dbReference>
<organism evidence="1 2">
    <name type="scientific">Syphacia muris</name>
    <dbReference type="NCBI Taxonomy" id="451379"/>
    <lineage>
        <taxon>Eukaryota</taxon>
        <taxon>Metazoa</taxon>
        <taxon>Ecdysozoa</taxon>
        <taxon>Nematoda</taxon>
        <taxon>Chromadorea</taxon>
        <taxon>Rhabditida</taxon>
        <taxon>Spirurina</taxon>
        <taxon>Oxyuridomorpha</taxon>
        <taxon>Oxyuroidea</taxon>
        <taxon>Oxyuridae</taxon>
        <taxon>Syphacia</taxon>
    </lineage>
</organism>
<evidence type="ECO:0000313" key="2">
    <source>
        <dbReference type="WBParaSite" id="SMUV_0000439901-mRNA-1"/>
    </source>
</evidence>
<keyword evidence="1" id="KW-1185">Reference proteome</keyword>
<dbReference type="AlphaFoldDB" id="A0A0N5AIY6"/>
<reference evidence="2" key="1">
    <citation type="submission" date="2017-02" db="UniProtKB">
        <authorList>
            <consortium name="WormBaseParasite"/>
        </authorList>
    </citation>
    <scope>IDENTIFICATION</scope>
</reference>